<keyword evidence="3" id="KW-1185">Reference proteome</keyword>
<dbReference type="GO" id="GO:0004519">
    <property type="term" value="F:endonuclease activity"/>
    <property type="evidence" value="ECO:0007669"/>
    <property type="project" value="UniProtKB-KW"/>
</dbReference>
<keyword evidence="2" id="KW-0255">Endonuclease</keyword>
<evidence type="ECO:0000313" key="3">
    <source>
        <dbReference type="Proteomes" id="UP000700908"/>
    </source>
</evidence>
<name>A0ABS7MHG1_9ACTN</name>
<evidence type="ECO:0000313" key="2">
    <source>
        <dbReference type="EMBL" id="MBY4796796.1"/>
    </source>
</evidence>
<dbReference type="CDD" id="cd00085">
    <property type="entry name" value="HNHc"/>
    <property type="match status" value="1"/>
</dbReference>
<accession>A0ABS7MHG1</accession>
<feature type="domain" description="HNH" evidence="1">
    <location>
        <begin position="61"/>
        <end position="88"/>
    </location>
</feature>
<keyword evidence="2" id="KW-0540">Nuclease</keyword>
<keyword evidence="2" id="KW-0378">Hydrolase</keyword>
<gene>
    <name evidence="2" type="ORF">K6V98_00225</name>
</gene>
<dbReference type="Gene3D" id="1.10.30.50">
    <property type="match status" value="1"/>
</dbReference>
<dbReference type="InterPro" id="IPR002711">
    <property type="entry name" value="HNH"/>
</dbReference>
<protein>
    <submittedName>
        <fullName evidence="2">HNH endonuclease</fullName>
    </submittedName>
</protein>
<dbReference type="InterPro" id="IPR003615">
    <property type="entry name" value="HNH_nuc"/>
</dbReference>
<reference evidence="2 3" key="1">
    <citation type="submission" date="2021-08" db="EMBL/GenBank/DDBJ databases">
        <title>Collinsella faecalis sp. nov. isolated from swine faeces.</title>
        <authorList>
            <person name="Oh B.S."/>
            <person name="Lee J.H."/>
        </authorList>
    </citation>
    <scope>NUCLEOTIDE SEQUENCE [LARGE SCALE GENOMIC DNA]</scope>
    <source>
        <strain evidence="2 3">AGMB00827</strain>
    </source>
</reference>
<dbReference type="RefSeq" id="WP_222198526.1">
    <property type="nucleotide sequence ID" value="NZ_JAIMFO010000004.1"/>
</dbReference>
<organism evidence="2 3">
    <name type="scientific">Collinsella ureilytica</name>
    <dbReference type="NCBI Taxonomy" id="2869515"/>
    <lineage>
        <taxon>Bacteria</taxon>
        <taxon>Bacillati</taxon>
        <taxon>Actinomycetota</taxon>
        <taxon>Coriobacteriia</taxon>
        <taxon>Coriobacteriales</taxon>
        <taxon>Coriobacteriaceae</taxon>
        <taxon>Collinsella</taxon>
    </lineage>
</organism>
<sequence>MSDLLLPATENPWRASYARAAYRRARQIALARTEGRCAVSGEVIAVYRDGEWRMLPGKGGVHHIVPLSAGGDDSPENLVALSVAAHNKIEAEERRRRYER</sequence>
<dbReference type="Pfam" id="PF01844">
    <property type="entry name" value="HNH"/>
    <property type="match status" value="1"/>
</dbReference>
<proteinExistence type="predicted"/>
<comment type="caution">
    <text evidence="2">The sequence shown here is derived from an EMBL/GenBank/DDBJ whole genome shotgun (WGS) entry which is preliminary data.</text>
</comment>
<dbReference type="EMBL" id="JAIMFO010000004">
    <property type="protein sequence ID" value="MBY4796796.1"/>
    <property type="molecule type" value="Genomic_DNA"/>
</dbReference>
<dbReference type="Proteomes" id="UP000700908">
    <property type="component" value="Unassembled WGS sequence"/>
</dbReference>
<evidence type="ECO:0000259" key="1">
    <source>
        <dbReference type="Pfam" id="PF01844"/>
    </source>
</evidence>